<evidence type="ECO:0000256" key="5">
    <source>
        <dbReference type="ARBA" id="ARBA00022833"/>
    </source>
</evidence>
<protein>
    <recommendedName>
        <fullName evidence="10">Phosphomethylpyrimidine synthase</fullName>
        <ecNumber evidence="10">4.1.99.17</ecNumber>
    </recommendedName>
    <alternativeName>
        <fullName evidence="10">Hydroxymethylpyrimidine phosphate synthase</fullName>
        <shortName evidence="10">HMP-P synthase</shortName>
        <shortName evidence="10">HMP-phosphate synthase</shortName>
        <shortName evidence="10">HMPP synthase</shortName>
    </alternativeName>
    <alternativeName>
        <fullName evidence="10">Thiamine biosynthesis protein ThiC</fullName>
    </alternativeName>
</protein>
<feature type="binding site" evidence="10">
    <location>
        <position position="264"/>
    </location>
    <ligand>
        <name>substrate</name>
    </ligand>
</feature>
<dbReference type="InterPro" id="IPR038521">
    <property type="entry name" value="ThiC/Bza_core_dom"/>
</dbReference>
<evidence type="ECO:0000313" key="12">
    <source>
        <dbReference type="EMBL" id="PWL09016.1"/>
    </source>
</evidence>
<comment type="function">
    <text evidence="1 10">Catalyzes the synthesis of the hydroxymethylpyrimidine phosphate (HMP-P) moiety of thiamine from aminoimidazole ribotide (AIR) in a radical S-adenosyl-L-methionine (SAM)-dependent reaction.</text>
</comment>
<dbReference type="PANTHER" id="PTHR30557:SF1">
    <property type="entry name" value="PHOSPHOMETHYLPYRIMIDINE SYNTHASE, CHLOROPLASTIC"/>
    <property type="match status" value="1"/>
</dbReference>
<feature type="binding site" evidence="10">
    <location>
        <position position="123"/>
    </location>
    <ligand>
        <name>substrate</name>
    </ligand>
</feature>
<dbReference type="Proteomes" id="UP000246004">
    <property type="component" value="Unassembled WGS sequence"/>
</dbReference>
<evidence type="ECO:0000256" key="8">
    <source>
        <dbReference type="ARBA" id="ARBA00023014"/>
    </source>
</evidence>
<comment type="catalytic activity">
    <reaction evidence="10">
        <text>5-amino-1-(5-phospho-beta-D-ribosyl)imidazole + S-adenosyl-L-methionine = 4-amino-2-methyl-5-(phosphooxymethyl)pyrimidine + CO + 5'-deoxyadenosine + formate + L-methionine + 3 H(+)</text>
        <dbReference type="Rhea" id="RHEA:24840"/>
        <dbReference type="ChEBI" id="CHEBI:15378"/>
        <dbReference type="ChEBI" id="CHEBI:15740"/>
        <dbReference type="ChEBI" id="CHEBI:17245"/>
        <dbReference type="ChEBI" id="CHEBI:17319"/>
        <dbReference type="ChEBI" id="CHEBI:57844"/>
        <dbReference type="ChEBI" id="CHEBI:58354"/>
        <dbReference type="ChEBI" id="CHEBI:59789"/>
        <dbReference type="ChEBI" id="CHEBI:137981"/>
        <dbReference type="EC" id="4.1.99.17"/>
    </reaction>
</comment>
<comment type="caution">
    <text evidence="10">Lacks conserved residue(s) required for the propagation of feature annotation.</text>
</comment>
<evidence type="ECO:0000256" key="6">
    <source>
        <dbReference type="ARBA" id="ARBA00022977"/>
    </source>
</evidence>
<feature type="binding site" evidence="10">
    <location>
        <begin position="225"/>
        <end position="228"/>
    </location>
    <ligand>
        <name>substrate</name>
    </ligand>
</feature>
<comment type="similarity">
    <text evidence="10">Belongs to the ThiC family.</text>
</comment>
<keyword evidence="2 10" id="KW-0004">4Fe-4S</keyword>
<evidence type="ECO:0000313" key="13">
    <source>
        <dbReference type="Proteomes" id="UP000217528"/>
    </source>
</evidence>
<keyword evidence="3 10" id="KW-0949">S-adenosyl-L-methionine</keyword>
<dbReference type="GO" id="GO:0008270">
    <property type="term" value="F:zinc ion binding"/>
    <property type="evidence" value="ECO:0007669"/>
    <property type="project" value="UniProtKB-UniRule"/>
</dbReference>
<feature type="binding site" evidence="10">
    <location>
        <position position="408"/>
    </location>
    <ligand>
        <name>[4Fe-4S] cluster</name>
        <dbReference type="ChEBI" id="CHEBI:49883"/>
        <note>4Fe-4S-S-AdoMet</note>
    </ligand>
</feature>
<dbReference type="FunFam" id="3.20.20.540:FF:000001">
    <property type="entry name" value="Phosphomethylpyrimidine synthase"/>
    <property type="match status" value="1"/>
</dbReference>
<dbReference type="SFLD" id="SFLDG01114">
    <property type="entry name" value="phosphomethylpyrimidine_syntha"/>
    <property type="match status" value="1"/>
</dbReference>
<evidence type="ECO:0000313" key="14">
    <source>
        <dbReference type="Proteomes" id="UP000246004"/>
    </source>
</evidence>
<dbReference type="RefSeq" id="WP_095609375.1">
    <property type="nucleotide sequence ID" value="NZ_CAUHCB010000021.1"/>
</dbReference>
<comment type="cofactor">
    <cofactor evidence="10">
        <name>[4Fe-4S] cluster</name>
        <dbReference type="ChEBI" id="CHEBI:49883"/>
    </cofactor>
    <text evidence="10">Binds 1 [4Fe-4S] cluster per subunit. The cluster is coordinated with 3 cysteines and an exchangeable S-adenosyl-L-methionine.</text>
</comment>
<evidence type="ECO:0000256" key="1">
    <source>
        <dbReference type="ARBA" id="ARBA00003175"/>
    </source>
</evidence>
<feature type="binding site" evidence="10">
    <location>
        <begin position="184"/>
        <end position="186"/>
    </location>
    <ligand>
        <name>substrate</name>
    </ligand>
</feature>
<dbReference type="EC" id="4.1.99.17" evidence="10"/>
<organism evidence="11 13">
    <name type="scientific">Methanosphaera cuniculi</name>
    <dbReference type="NCBI Taxonomy" id="1077256"/>
    <lineage>
        <taxon>Archaea</taxon>
        <taxon>Methanobacteriati</taxon>
        <taxon>Methanobacteriota</taxon>
        <taxon>Methanomada group</taxon>
        <taxon>Methanobacteria</taxon>
        <taxon>Methanobacteriales</taxon>
        <taxon>Methanobacteriaceae</taxon>
        <taxon>Methanosphaera</taxon>
    </lineage>
</organism>
<accession>A0A2A2HAK4</accession>
<dbReference type="EMBL" id="LMVN01000029">
    <property type="protein sequence ID" value="PAV06521.1"/>
    <property type="molecule type" value="Genomic_DNA"/>
</dbReference>
<keyword evidence="7 10" id="KW-0408">Iron</keyword>
<feature type="binding site" evidence="10">
    <location>
        <position position="291"/>
    </location>
    <ligand>
        <name>substrate</name>
    </ligand>
</feature>
<comment type="pathway">
    <text evidence="10">Cofactor biosynthesis; thiamine diphosphate biosynthesis.</text>
</comment>
<feature type="binding site" evidence="10">
    <location>
        <position position="94"/>
    </location>
    <ligand>
        <name>substrate</name>
    </ligand>
</feature>
<feature type="binding site" evidence="10">
    <location>
        <position position="162"/>
    </location>
    <ligand>
        <name>substrate</name>
    </ligand>
</feature>
<evidence type="ECO:0000256" key="10">
    <source>
        <dbReference type="HAMAP-Rule" id="MF_00089"/>
    </source>
</evidence>
<dbReference type="NCBIfam" id="TIGR00190">
    <property type="entry name" value="thiC"/>
    <property type="match status" value="1"/>
</dbReference>
<dbReference type="GO" id="GO:0009229">
    <property type="term" value="P:thiamine diphosphate biosynthetic process"/>
    <property type="evidence" value="ECO:0007669"/>
    <property type="project" value="UniProtKB-UniRule"/>
</dbReference>
<evidence type="ECO:0000256" key="7">
    <source>
        <dbReference type="ARBA" id="ARBA00023004"/>
    </source>
</evidence>
<sequence length="434" mass="48023">MTQMLEAMRGNITEAMKAVAADEQLDPEYIRKMVAKGYIAIPDNNQRETVAVGIGENLRTKVNATIGTSTDINDLDMELEKAKVAEEAGADTLMELSIGGDLDNIRRTVLANTKKPVGSVPIYQTAVEAIEKEGSAIYMEPDDMLKNIEKQAKDGIDFMAIHCSVNRETLKRLKREGRKGGLVSRGGSFISSWMVHHDVENPLYENYDQVLDIVEEYDVCLSMANAMRAGALTDSTDRAQIQELIVLGELVDRARERGVQTIVEGPGHIPINEIETNINIQKKMCKNAPFYMLGPIVTDIAPAYDHIVSAIGAAQCARYGANFICYVTPAEHLALPGVEDVREGVIATRIGAHAGDLAIDMERFGQEDIKMADARKQLNWEEQYAHALFPEDARAIRDKRPPEADDTCTMCGNYCAIKIVNQWLDKADKEAFDN</sequence>
<evidence type="ECO:0000256" key="9">
    <source>
        <dbReference type="ARBA" id="ARBA00023239"/>
    </source>
</evidence>
<dbReference type="InterPro" id="IPR002817">
    <property type="entry name" value="ThiC/BzaA/B"/>
</dbReference>
<dbReference type="Gene3D" id="3.20.20.540">
    <property type="entry name" value="Radical SAM ThiC family, central domain"/>
    <property type="match status" value="1"/>
</dbReference>
<proteinExistence type="inferred from homology"/>
<dbReference type="NCBIfam" id="NF009895">
    <property type="entry name" value="PRK13352.1"/>
    <property type="match status" value="1"/>
</dbReference>
<keyword evidence="13" id="KW-1185">Reference proteome</keyword>
<keyword evidence="5 10" id="KW-0862">Zinc</keyword>
<dbReference type="SFLD" id="SFLDF00407">
    <property type="entry name" value="phosphomethylpyrimidine_syntha"/>
    <property type="match status" value="1"/>
</dbReference>
<dbReference type="AlphaFoldDB" id="A0A2A2HAK4"/>
<dbReference type="InterPro" id="IPR037509">
    <property type="entry name" value="ThiC"/>
</dbReference>
<name>A0A2A2HAK4_9EURY</name>
<dbReference type="OrthoDB" id="335406at2157"/>
<keyword evidence="4 10" id="KW-0479">Metal-binding</keyword>
<dbReference type="SFLD" id="SFLDS00113">
    <property type="entry name" value="Radical_SAM_Phosphomethylpyrim"/>
    <property type="match status" value="1"/>
</dbReference>
<reference evidence="11 13" key="2">
    <citation type="journal article" date="2017" name="BMC Genomics">
        <title>Genomic analysis of methanogenic archaea reveals a shift towards energy conservation.</title>
        <authorList>
            <person name="Gilmore S.P."/>
            <person name="Henske J.K."/>
            <person name="Sexton J.A."/>
            <person name="Solomon K.V."/>
            <person name="Seppala S."/>
            <person name="Yoo J.I."/>
            <person name="Huyett L.M."/>
            <person name="Pressman A."/>
            <person name="Cogan J.Z."/>
            <person name="Kivenson V."/>
            <person name="Peng X."/>
            <person name="Tan Y."/>
            <person name="Valentine D.L."/>
            <person name="O'Malley M.A."/>
        </authorList>
    </citation>
    <scope>NUCLEOTIDE SEQUENCE [LARGE SCALE GENOMIC DNA]</scope>
    <source>
        <strain evidence="11 13">1R-7</strain>
    </source>
</reference>
<dbReference type="GO" id="GO:0009228">
    <property type="term" value="P:thiamine biosynthetic process"/>
    <property type="evidence" value="ECO:0007669"/>
    <property type="project" value="UniProtKB-UniRule"/>
</dbReference>
<feature type="binding site" evidence="10">
    <location>
        <position position="415"/>
    </location>
    <ligand>
        <name>[4Fe-4S] cluster</name>
        <dbReference type="ChEBI" id="CHEBI:49883"/>
        <note>4Fe-4S-S-AdoMet</note>
    </ligand>
</feature>
<keyword evidence="6 10" id="KW-0784">Thiamine biosynthesis</keyword>
<dbReference type="HAMAP" id="MF_00089">
    <property type="entry name" value="ThiC"/>
    <property type="match status" value="1"/>
</dbReference>
<keyword evidence="8 10" id="KW-0411">Iron-sulfur</keyword>
<evidence type="ECO:0000313" key="11">
    <source>
        <dbReference type="EMBL" id="PAV06521.1"/>
    </source>
</evidence>
<evidence type="ECO:0000256" key="3">
    <source>
        <dbReference type="ARBA" id="ARBA00022691"/>
    </source>
</evidence>
<dbReference type="UniPathway" id="UPA00060"/>
<dbReference type="Pfam" id="PF01964">
    <property type="entry name" value="ThiC_Rad_SAM"/>
    <property type="match status" value="1"/>
</dbReference>
<dbReference type="GO" id="GO:0070284">
    <property type="term" value="F:phosphomethylpyrimidine synthase activity"/>
    <property type="evidence" value="ECO:0007669"/>
    <property type="project" value="UniProtKB-EC"/>
</dbReference>
<reference evidence="12 14" key="1">
    <citation type="submission" date="2016-04" db="EMBL/GenBank/DDBJ databases">
        <title>Genome sequence of Methanosphaera cuniculi DSM 4103.</title>
        <authorList>
            <person name="Poehlein A."/>
            <person name="Seedorf H."/>
            <person name="Daniel R."/>
        </authorList>
    </citation>
    <scope>NUCLEOTIDE SEQUENCE [LARGE SCALE GENOMIC DNA]</scope>
    <source>
        <strain evidence="12 14">DSM 4103</strain>
    </source>
</reference>
<feature type="binding site" evidence="10">
    <location>
        <position position="411"/>
    </location>
    <ligand>
        <name>[4Fe-4S] cluster</name>
        <dbReference type="ChEBI" id="CHEBI:49883"/>
        <note>4Fe-4S-S-AdoMet</note>
    </ligand>
</feature>
<evidence type="ECO:0000256" key="4">
    <source>
        <dbReference type="ARBA" id="ARBA00022723"/>
    </source>
</evidence>
<dbReference type="GO" id="GO:0051539">
    <property type="term" value="F:4 iron, 4 sulfur cluster binding"/>
    <property type="evidence" value="ECO:0007669"/>
    <property type="project" value="UniProtKB-KW"/>
</dbReference>
<gene>
    <name evidence="12" type="primary">thiC_2</name>
    <name evidence="10" type="synonym">thiC</name>
    <name evidence="11" type="ORF">ASJ82_04695</name>
    <name evidence="12" type="ORF">MSCUN_00770</name>
</gene>
<feature type="binding site" evidence="10">
    <location>
        <position position="268"/>
    </location>
    <ligand>
        <name>Zn(2+)</name>
        <dbReference type="ChEBI" id="CHEBI:29105"/>
    </ligand>
</feature>
<dbReference type="EMBL" id="LWMS01000002">
    <property type="protein sequence ID" value="PWL09016.1"/>
    <property type="molecule type" value="Genomic_DNA"/>
</dbReference>
<comment type="caution">
    <text evidence="11">The sequence shown here is derived from an EMBL/GenBank/DDBJ whole genome shotgun (WGS) entry which is preliminary data.</text>
</comment>
<evidence type="ECO:0000256" key="2">
    <source>
        <dbReference type="ARBA" id="ARBA00022485"/>
    </source>
</evidence>
<feature type="binding site" evidence="10">
    <location>
        <position position="332"/>
    </location>
    <ligand>
        <name>Zn(2+)</name>
        <dbReference type="ChEBI" id="CHEBI:29105"/>
    </ligand>
</feature>
<keyword evidence="9 10" id="KW-0456">Lyase</keyword>
<dbReference type="PANTHER" id="PTHR30557">
    <property type="entry name" value="THIAMINE BIOSYNTHESIS PROTEIN THIC"/>
    <property type="match status" value="1"/>
</dbReference>
<dbReference type="Proteomes" id="UP000217528">
    <property type="component" value="Unassembled WGS sequence"/>
</dbReference>